<evidence type="ECO:0000259" key="3">
    <source>
        <dbReference type="PROSITE" id="PS51468"/>
    </source>
</evidence>
<keyword evidence="5" id="KW-1185">Reference proteome</keyword>
<dbReference type="OrthoDB" id="1729737at2759"/>
<dbReference type="EMBL" id="RBNI01006825">
    <property type="protein sequence ID" value="RUP45747.1"/>
    <property type="molecule type" value="Genomic_DNA"/>
</dbReference>
<name>A0A433D4G3_9FUNG</name>
<gene>
    <name evidence="4" type="ORF">BC936DRAFT_147792</name>
</gene>
<feature type="domain" description="VWFA" evidence="2">
    <location>
        <begin position="277"/>
        <end position="461"/>
    </location>
</feature>
<dbReference type="PANTHER" id="PTHR45737:SF6">
    <property type="entry name" value="VON WILLEBRAND FACTOR A DOMAIN-CONTAINING PROTEIN 5A"/>
    <property type="match status" value="1"/>
</dbReference>
<dbReference type="SUPFAM" id="SSF53300">
    <property type="entry name" value="vWA-like"/>
    <property type="match status" value="1"/>
</dbReference>
<dbReference type="AlphaFoldDB" id="A0A433D4G3"/>
<dbReference type="PROSITE" id="PS51468">
    <property type="entry name" value="VIT"/>
    <property type="match status" value="1"/>
</dbReference>
<dbReference type="PROSITE" id="PS50234">
    <property type="entry name" value="VWFA"/>
    <property type="match status" value="1"/>
</dbReference>
<evidence type="ECO:0000313" key="5">
    <source>
        <dbReference type="Proteomes" id="UP000268093"/>
    </source>
</evidence>
<organism evidence="4 5">
    <name type="scientific">Jimgerdemannia flammicorona</name>
    <dbReference type="NCBI Taxonomy" id="994334"/>
    <lineage>
        <taxon>Eukaryota</taxon>
        <taxon>Fungi</taxon>
        <taxon>Fungi incertae sedis</taxon>
        <taxon>Mucoromycota</taxon>
        <taxon>Mucoromycotina</taxon>
        <taxon>Endogonomycetes</taxon>
        <taxon>Endogonales</taxon>
        <taxon>Endogonaceae</taxon>
        <taxon>Jimgerdemannia</taxon>
    </lineage>
</organism>
<evidence type="ECO:0000313" key="4">
    <source>
        <dbReference type="EMBL" id="RUP45747.1"/>
    </source>
</evidence>
<dbReference type="SMART" id="SM00609">
    <property type="entry name" value="VIT"/>
    <property type="match status" value="1"/>
</dbReference>
<proteinExistence type="predicted"/>
<dbReference type="Pfam" id="PF08487">
    <property type="entry name" value="VIT"/>
    <property type="match status" value="1"/>
</dbReference>
<feature type="compositionally biased region" description="Pro residues" evidence="1">
    <location>
        <begin position="748"/>
        <end position="760"/>
    </location>
</feature>
<feature type="compositionally biased region" description="Pro residues" evidence="1">
    <location>
        <begin position="728"/>
        <end position="741"/>
    </location>
</feature>
<protein>
    <submittedName>
        <fullName evidence="4">von Willebrand factor type A domain-containing protein</fullName>
    </submittedName>
</protein>
<dbReference type="InterPro" id="IPR036465">
    <property type="entry name" value="vWFA_dom_sf"/>
</dbReference>
<reference evidence="4 5" key="1">
    <citation type="journal article" date="2018" name="New Phytol.">
        <title>Phylogenomics of Endogonaceae and evolution of mycorrhizas within Mucoromycota.</title>
        <authorList>
            <person name="Chang Y."/>
            <person name="Desiro A."/>
            <person name="Na H."/>
            <person name="Sandor L."/>
            <person name="Lipzen A."/>
            <person name="Clum A."/>
            <person name="Barry K."/>
            <person name="Grigoriev I.V."/>
            <person name="Martin F.M."/>
            <person name="Stajich J.E."/>
            <person name="Smith M.E."/>
            <person name="Bonito G."/>
            <person name="Spatafora J.W."/>
        </authorList>
    </citation>
    <scope>NUCLEOTIDE SEQUENCE [LARGE SCALE GENOMIC DNA]</scope>
    <source>
        <strain evidence="4 5">GMNB39</strain>
    </source>
</reference>
<dbReference type="Pfam" id="PF13768">
    <property type="entry name" value="VWA_3"/>
    <property type="match status" value="1"/>
</dbReference>
<dbReference type="PANTHER" id="PTHR45737">
    <property type="entry name" value="VON WILLEBRAND FACTOR A DOMAIN-CONTAINING PROTEIN 5A"/>
    <property type="match status" value="1"/>
</dbReference>
<sequence length="941" mass="103206">MQLPYGLVSLSAHCSVPLQSVHASVEIVDMVAQVTLSQAYHNYSAETIEALYKFPLPESAAVNAFDVEFADGRKVIGVVDEKERAVETYQRAMEEGDGAYLVEEKNPETFEMKVGNLLPASHLTINLRYVQELPNDTLTNDLLRFVLPTTIAPRYQLSKSVEASDTSPVSELTSGTGSGRSIKLTLEVMCRMSGRVMDVKSSSHEVVAELGVEGNEKMAKATFGREYEFLEKDFVLLVKAEGLDNPRAFVEYNPATETNCVMLTMVPRFAQTEVRSELIFVVDRSGSMSGSKITKTGEALMLFLRSLPEDCYFNIVSFGSNFKPLFARGSAAYSPKTLESALSLAGHLNSDMGGTEILKPLEWAFSKARTDVATTVLLLTDGEVDDPLQVIKLTRRHVRDGETQRRNGMRVFAIGIGDAVSHYLVDGIARVGRGYAQYVGGRERLERKVVQMLKNALQPPITDYKVTWTDKGEEKEGPVHKHGLTEIKRAVSDGKSSRRPLSFFRPEKKLPEDILSLDPTPSTIRQTPHFIPAILAHTRLVVYCLLPPKKQPLTSILLQGLSIDGPLELTVDLEQATPRSLLHTLAARKTITELEEGTSYLHLDTFEQMTNPSADRVRQEIVALGKRFSLASKHTSFVAVDKRGEEDLIRWEQVKTVVANPTLGFADTSTYGFAFADHSMYGTPNSLHLISQPSKKGGSMKKSKGVRSSMGGWFSSTSALSARSFSAAPPPPPPPPPPPYASPFRSAAPPPPPPPRPLPPSGSARRGAAPPPPPLSQPAGFAYLGTSELELGSTRDNGEDFFAPPASHGEDFFALPASGAVVVPKREPTIQNLQLLVVFQSFDGCFKLVDGLAKCLGFADGRMFLEKTRPVDSAVEDDVWSTLYVVAYMNERLAEFAEEWELVASKAMRWAGKSLGKEKGAEELVGKIREIVRQQVSLESV</sequence>
<feature type="domain" description="VIT" evidence="3">
    <location>
        <begin position="2"/>
        <end position="131"/>
    </location>
</feature>
<evidence type="ECO:0000259" key="2">
    <source>
        <dbReference type="PROSITE" id="PS50234"/>
    </source>
</evidence>
<dbReference type="Gene3D" id="3.40.50.410">
    <property type="entry name" value="von Willebrand factor, type A domain"/>
    <property type="match status" value="1"/>
</dbReference>
<evidence type="ECO:0000256" key="1">
    <source>
        <dbReference type="SAM" id="MobiDB-lite"/>
    </source>
</evidence>
<feature type="region of interest" description="Disordered" evidence="1">
    <location>
        <begin position="687"/>
        <end position="710"/>
    </location>
</feature>
<dbReference type="InterPro" id="IPR002035">
    <property type="entry name" value="VWF_A"/>
</dbReference>
<comment type="caution">
    <text evidence="4">The sequence shown here is derived from an EMBL/GenBank/DDBJ whole genome shotgun (WGS) entry which is preliminary data.</text>
</comment>
<accession>A0A433D4G3</accession>
<feature type="region of interest" description="Disordered" evidence="1">
    <location>
        <begin position="723"/>
        <end position="781"/>
    </location>
</feature>
<dbReference type="SMART" id="SM00327">
    <property type="entry name" value="VWA"/>
    <property type="match status" value="1"/>
</dbReference>
<dbReference type="InterPro" id="IPR013694">
    <property type="entry name" value="VIT"/>
</dbReference>
<dbReference type="Proteomes" id="UP000268093">
    <property type="component" value="Unassembled WGS sequence"/>
</dbReference>